<dbReference type="InterPro" id="IPR005064">
    <property type="entry name" value="BUG"/>
</dbReference>
<keyword evidence="4" id="KW-1185">Reference proteome</keyword>
<feature type="chain" id="PRO_5033005935" evidence="2">
    <location>
        <begin position="28"/>
        <end position="321"/>
    </location>
</feature>
<reference evidence="3 4" key="1">
    <citation type="submission" date="2020-07" db="EMBL/GenBank/DDBJ databases">
        <title>Taxonomic revisions and descriptions of new bacterial species based on genomic comparisons in the high-G+C-content subgroup of the family Alcaligenaceae.</title>
        <authorList>
            <person name="Szabo A."/>
            <person name="Felfoldi T."/>
        </authorList>
    </citation>
    <scope>NUCLEOTIDE SEQUENCE [LARGE SCALE GENOMIC DNA]</scope>
    <source>
        <strain evidence="3 4">LMG 24012</strain>
    </source>
</reference>
<evidence type="ECO:0000313" key="3">
    <source>
        <dbReference type="EMBL" id="NYT49709.1"/>
    </source>
</evidence>
<dbReference type="Gene3D" id="3.40.190.10">
    <property type="entry name" value="Periplasmic binding protein-like II"/>
    <property type="match status" value="1"/>
</dbReference>
<dbReference type="Proteomes" id="UP000559809">
    <property type="component" value="Unassembled WGS sequence"/>
</dbReference>
<dbReference type="AlphaFoldDB" id="A0A853G087"/>
<dbReference type="CDD" id="cd07012">
    <property type="entry name" value="PBP2_Bug_TTT"/>
    <property type="match status" value="1"/>
</dbReference>
<feature type="signal peptide" evidence="2">
    <location>
        <begin position="1"/>
        <end position="27"/>
    </location>
</feature>
<dbReference type="PIRSF" id="PIRSF017082">
    <property type="entry name" value="YflP"/>
    <property type="match status" value="1"/>
</dbReference>
<accession>A0A853G087</accession>
<dbReference type="SUPFAM" id="SSF53850">
    <property type="entry name" value="Periplasmic binding protein-like II"/>
    <property type="match status" value="1"/>
</dbReference>
<comment type="caution">
    <text evidence="3">The sequence shown here is derived from an EMBL/GenBank/DDBJ whole genome shotgun (WGS) entry which is preliminary data.</text>
</comment>
<organism evidence="3 4">
    <name type="scientific">Parapusillimonas granuli</name>
    <dbReference type="NCBI Taxonomy" id="380911"/>
    <lineage>
        <taxon>Bacteria</taxon>
        <taxon>Pseudomonadati</taxon>
        <taxon>Pseudomonadota</taxon>
        <taxon>Betaproteobacteria</taxon>
        <taxon>Burkholderiales</taxon>
        <taxon>Alcaligenaceae</taxon>
        <taxon>Parapusillimonas</taxon>
    </lineage>
</organism>
<protein>
    <submittedName>
        <fullName evidence="3">Tripartite tricarboxylate transporter substrate binding protein</fullName>
    </submittedName>
</protein>
<dbReference type="Pfam" id="PF03401">
    <property type="entry name" value="TctC"/>
    <property type="match status" value="1"/>
</dbReference>
<comment type="similarity">
    <text evidence="1">Belongs to the UPF0065 (bug) family.</text>
</comment>
<dbReference type="PANTHER" id="PTHR42928">
    <property type="entry name" value="TRICARBOXYLATE-BINDING PROTEIN"/>
    <property type="match status" value="1"/>
</dbReference>
<gene>
    <name evidence="3" type="ORF">H0A72_10370</name>
</gene>
<dbReference type="InterPro" id="IPR042100">
    <property type="entry name" value="Bug_dom1"/>
</dbReference>
<keyword evidence="2" id="KW-0732">Signal</keyword>
<dbReference type="PANTHER" id="PTHR42928:SF5">
    <property type="entry name" value="BLR1237 PROTEIN"/>
    <property type="match status" value="1"/>
</dbReference>
<dbReference type="EMBL" id="JACCEM010000005">
    <property type="protein sequence ID" value="NYT49709.1"/>
    <property type="molecule type" value="Genomic_DNA"/>
</dbReference>
<evidence type="ECO:0000256" key="2">
    <source>
        <dbReference type="SAM" id="SignalP"/>
    </source>
</evidence>
<sequence>MKSGFLIRPVKTISCSILVLFTSFAAAQNASNTPVSLVVPFAPGGSVDLVARAVSEPLSKELKSTVVVDNKPGASGALGALHTIRSTPNGKTLLLGSTSTISVRPLLDPPPGYDPAKDLTPLNLTAGVPHVIVANPSVPANNIKELIALAKSQKESLSWGDSGPGTPHHLAGQLLAREAGIELLFVAYRGTSAVVTDLVAGHVQVSSVEMGVALPYIQNGRLKVLGIASLERNKALPDVPTVSEQGIDGYNIQSWFGFFAPSQTPAAQVKELTAALKAAVASEQAIQALNQSGLEAINQSGAEFEEFLKREHVKWSRAAGK</sequence>
<evidence type="ECO:0000256" key="1">
    <source>
        <dbReference type="ARBA" id="ARBA00006987"/>
    </source>
</evidence>
<name>A0A853G087_9BURK</name>
<dbReference type="RefSeq" id="WP_180155021.1">
    <property type="nucleotide sequence ID" value="NZ_JACCEM010000005.1"/>
</dbReference>
<dbReference type="Gene3D" id="3.40.190.150">
    <property type="entry name" value="Bordetella uptake gene, domain 1"/>
    <property type="match status" value="1"/>
</dbReference>
<evidence type="ECO:0000313" key="4">
    <source>
        <dbReference type="Proteomes" id="UP000559809"/>
    </source>
</evidence>
<proteinExistence type="inferred from homology"/>